<dbReference type="PANTHER" id="PTHR47235:SF1">
    <property type="entry name" value="BLR6548 PROTEIN"/>
    <property type="match status" value="1"/>
</dbReference>
<sequence>MALLGYRSTPTVQAVLPLLEKNKIPLVAPFSGSQSLYKPMHPYVFNLRASYQEEAAKMVESVALMQIKNIAILYQDDAFGKDGLAGFEQHLGARNLKAAVIAKYDRKDLNVDAAVATILAANPAAVLMACTPSACADFIKKVKTAGRLPQFMMLSNVNSEEFFTSLGKLGRGVGVIQVMPAPRNIGVPVVREFQHALKAASNPPPVTSAVLEGFIAAKLLTEGIRRSGANLSSQRLVSALESMSDYDLGGITLQYGSTQHNGSNFVELSIIDQNGKMMR</sequence>
<accession>A0A6M4A749</accession>
<gene>
    <name evidence="4" type="ORF">EJG51_008615</name>
</gene>
<dbReference type="EMBL" id="CP051152">
    <property type="protein sequence ID" value="QJQ05899.1"/>
    <property type="molecule type" value="Genomic_DNA"/>
</dbReference>
<keyword evidence="5" id="KW-1185">Reference proteome</keyword>
<dbReference type="AlphaFoldDB" id="A0A6M4A749"/>
<dbReference type="Gene3D" id="3.40.50.2300">
    <property type="match status" value="2"/>
</dbReference>
<proteinExistence type="inferred from homology"/>
<evidence type="ECO:0000256" key="2">
    <source>
        <dbReference type="ARBA" id="ARBA00022729"/>
    </source>
</evidence>
<dbReference type="Pfam" id="PF13458">
    <property type="entry name" value="Peripla_BP_6"/>
    <property type="match status" value="1"/>
</dbReference>
<reference evidence="4 5" key="1">
    <citation type="journal article" date="2019" name="Int. J. Syst. Evol. Microbiol.">
        <title>Undibacterium piscinae sp. nov., isolated from Korean shiner intestine.</title>
        <authorList>
            <person name="Lee S.Y."/>
            <person name="Kang W."/>
            <person name="Kim P.S."/>
            <person name="Kim H.S."/>
            <person name="Sung H."/>
            <person name="Shin N.R."/>
            <person name="Whon T.W."/>
            <person name="Yun J.H."/>
            <person name="Lee J.Y."/>
            <person name="Lee J.Y."/>
            <person name="Jung M.J."/>
            <person name="Jeong Y.S."/>
            <person name="Tak E.J."/>
            <person name="Han J.E."/>
            <person name="Hyun D.W."/>
            <person name="Kang M.S."/>
            <person name="Lee K.E."/>
            <person name="Lee B.H."/>
            <person name="Bae J.W."/>
        </authorList>
    </citation>
    <scope>NUCLEOTIDE SEQUENCE [LARGE SCALE GENOMIC DNA]</scope>
    <source>
        <strain evidence="4 5">S11R28</strain>
    </source>
</reference>
<dbReference type="KEGG" id="upi:EJG51_008615"/>
<dbReference type="CDD" id="cd06326">
    <property type="entry name" value="PBP1_ABC_ligand_binding-like"/>
    <property type="match status" value="1"/>
</dbReference>
<evidence type="ECO:0000313" key="4">
    <source>
        <dbReference type="EMBL" id="QJQ05899.1"/>
    </source>
</evidence>
<evidence type="ECO:0000256" key="1">
    <source>
        <dbReference type="ARBA" id="ARBA00010062"/>
    </source>
</evidence>
<comment type="similarity">
    <text evidence="1">Belongs to the leucine-binding protein family.</text>
</comment>
<evidence type="ECO:0000313" key="5">
    <source>
        <dbReference type="Proteomes" id="UP000274350"/>
    </source>
</evidence>
<dbReference type="InterPro" id="IPR028081">
    <property type="entry name" value="Leu-bd"/>
</dbReference>
<dbReference type="InterPro" id="IPR028082">
    <property type="entry name" value="Peripla_BP_I"/>
</dbReference>
<keyword evidence="2" id="KW-0732">Signal</keyword>
<feature type="domain" description="Leucine-binding protein" evidence="3">
    <location>
        <begin position="2"/>
        <end position="263"/>
    </location>
</feature>
<dbReference type="PANTHER" id="PTHR47235">
    <property type="entry name" value="BLR6548 PROTEIN"/>
    <property type="match status" value="1"/>
</dbReference>
<dbReference type="SUPFAM" id="SSF53822">
    <property type="entry name" value="Periplasmic binding protein-like I"/>
    <property type="match status" value="1"/>
</dbReference>
<organism evidence="4 5">
    <name type="scientific">Undibacterium piscinae</name>
    <dbReference type="NCBI Taxonomy" id="2495591"/>
    <lineage>
        <taxon>Bacteria</taxon>
        <taxon>Pseudomonadati</taxon>
        <taxon>Pseudomonadota</taxon>
        <taxon>Betaproteobacteria</taxon>
        <taxon>Burkholderiales</taxon>
        <taxon>Oxalobacteraceae</taxon>
        <taxon>Undibacterium</taxon>
    </lineage>
</organism>
<name>A0A6M4A749_9BURK</name>
<evidence type="ECO:0000259" key="3">
    <source>
        <dbReference type="Pfam" id="PF13458"/>
    </source>
</evidence>
<dbReference type="Proteomes" id="UP000274350">
    <property type="component" value="Chromosome"/>
</dbReference>
<protein>
    <submittedName>
        <fullName evidence="4">ABC transporter substrate-binding protein</fullName>
    </submittedName>
</protein>